<evidence type="ECO:0000313" key="2">
    <source>
        <dbReference type="EMBL" id="KAF2498261.1"/>
    </source>
</evidence>
<feature type="region of interest" description="Disordered" evidence="1">
    <location>
        <begin position="90"/>
        <end position="109"/>
    </location>
</feature>
<evidence type="ECO:0000256" key="1">
    <source>
        <dbReference type="SAM" id="MobiDB-lite"/>
    </source>
</evidence>
<accession>A0A6A6R0L2</accession>
<dbReference type="AlphaFoldDB" id="A0A6A6R0L2"/>
<reference evidence="2" key="1">
    <citation type="journal article" date="2020" name="Stud. Mycol.">
        <title>101 Dothideomycetes genomes: a test case for predicting lifestyles and emergence of pathogens.</title>
        <authorList>
            <person name="Haridas S."/>
            <person name="Albert R."/>
            <person name="Binder M."/>
            <person name="Bloem J."/>
            <person name="Labutti K."/>
            <person name="Salamov A."/>
            <person name="Andreopoulos B."/>
            <person name="Baker S."/>
            <person name="Barry K."/>
            <person name="Bills G."/>
            <person name="Bluhm B."/>
            <person name="Cannon C."/>
            <person name="Castanera R."/>
            <person name="Culley D."/>
            <person name="Daum C."/>
            <person name="Ezra D."/>
            <person name="Gonzalez J."/>
            <person name="Henrissat B."/>
            <person name="Kuo A."/>
            <person name="Liang C."/>
            <person name="Lipzen A."/>
            <person name="Lutzoni F."/>
            <person name="Magnuson J."/>
            <person name="Mondo S."/>
            <person name="Nolan M."/>
            <person name="Ohm R."/>
            <person name="Pangilinan J."/>
            <person name="Park H.-J."/>
            <person name="Ramirez L."/>
            <person name="Alfaro M."/>
            <person name="Sun H."/>
            <person name="Tritt A."/>
            <person name="Yoshinaga Y."/>
            <person name="Zwiers L.-H."/>
            <person name="Turgeon B."/>
            <person name="Goodwin S."/>
            <person name="Spatafora J."/>
            <person name="Crous P."/>
            <person name="Grigoriev I."/>
        </authorList>
    </citation>
    <scope>NUCLEOTIDE SEQUENCE</scope>
    <source>
        <strain evidence="2">CBS 269.34</strain>
    </source>
</reference>
<gene>
    <name evidence="2" type="ORF">BU16DRAFT_288276</name>
</gene>
<feature type="region of interest" description="Disordered" evidence="1">
    <location>
        <begin position="121"/>
        <end position="151"/>
    </location>
</feature>
<organism evidence="2 3">
    <name type="scientific">Lophium mytilinum</name>
    <dbReference type="NCBI Taxonomy" id="390894"/>
    <lineage>
        <taxon>Eukaryota</taxon>
        <taxon>Fungi</taxon>
        <taxon>Dikarya</taxon>
        <taxon>Ascomycota</taxon>
        <taxon>Pezizomycotina</taxon>
        <taxon>Dothideomycetes</taxon>
        <taxon>Pleosporomycetidae</taxon>
        <taxon>Mytilinidiales</taxon>
        <taxon>Mytilinidiaceae</taxon>
        <taxon>Lophium</taxon>
    </lineage>
</organism>
<keyword evidence="3" id="KW-1185">Reference proteome</keyword>
<feature type="compositionally biased region" description="Pro residues" evidence="1">
    <location>
        <begin position="99"/>
        <end position="108"/>
    </location>
</feature>
<dbReference type="EMBL" id="MU004185">
    <property type="protein sequence ID" value="KAF2498261.1"/>
    <property type="molecule type" value="Genomic_DNA"/>
</dbReference>
<sequence>MYLDGMLALQLSVEKTCTGLKRGKTIDGWITCWASCVSANFYLSPSYGVRGWDHQTTTTTTMDLIGIVDSESIKLIIFRLDEPPLNITSFTTPTNTHNPPSPQSPPTPILLINIHHEQLSTPTTKTSAHHHHPKAQPTPVRARRSTDLGPS</sequence>
<protein>
    <submittedName>
        <fullName evidence="2">Uncharacterized protein</fullName>
    </submittedName>
</protein>
<evidence type="ECO:0000313" key="3">
    <source>
        <dbReference type="Proteomes" id="UP000799750"/>
    </source>
</evidence>
<dbReference type="Proteomes" id="UP000799750">
    <property type="component" value="Unassembled WGS sequence"/>
</dbReference>
<proteinExistence type="predicted"/>
<name>A0A6A6R0L2_9PEZI</name>